<evidence type="ECO:0000313" key="2">
    <source>
        <dbReference type="EMBL" id="PSR81750.1"/>
    </source>
</evidence>
<dbReference type="Proteomes" id="UP000241462">
    <property type="component" value="Unassembled WGS sequence"/>
</dbReference>
<feature type="compositionally biased region" description="Polar residues" evidence="1">
    <location>
        <begin position="102"/>
        <end position="111"/>
    </location>
</feature>
<name>A0A2T3A2N6_9PEZI</name>
<sequence>MASYSNHAGPLSGSASTSSTNLTTAAKPGSPRTSRGQAWASATWATGQHLLSGILSAHNNYRKDYDVAQHHRPDYSTFRDDILMPPAYDSIVPASHPHRGSLLQQQHSRPQAPSPSSPLNAHSSHSPTATTATSGARPVSRPSLQSLVLPPIPRLLGLENLDEWDDVLKRTLRFHGLIEYISAPHPGVPEPSPMTPSWSHKSTNMALTHEQWTTNRAAVCLLMVGSFSSDVRDTLLASGYDALASTEEDPKVLHDLVLEAIPKAAGEDVTTWMSELSTISPGERRFDNSLREFALRLQYLRRRLYQAEPQPNDNLVLVMAVLGLARCETYEGLSMTLGRELERGALTWARFMGDLSTAHSREVRERRRLRAKGISEDDRGS</sequence>
<evidence type="ECO:0000256" key="1">
    <source>
        <dbReference type="SAM" id="MobiDB-lite"/>
    </source>
</evidence>
<dbReference type="OrthoDB" id="5219111at2759"/>
<reference evidence="2 3" key="1">
    <citation type="journal article" date="2018" name="Mycol. Prog.">
        <title>Coniella lustricola, a new species from submerged detritus.</title>
        <authorList>
            <person name="Raudabaugh D.B."/>
            <person name="Iturriaga T."/>
            <person name="Carver A."/>
            <person name="Mondo S."/>
            <person name="Pangilinan J."/>
            <person name="Lipzen A."/>
            <person name="He G."/>
            <person name="Amirebrahimi M."/>
            <person name="Grigoriev I.V."/>
            <person name="Miller A.N."/>
        </authorList>
    </citation>
    <scope>NUCLEOTIDE SEQUENCE [LARGE SCALE GENOMIC DNA]</scope>
    <source>
        <strain evidence="2 3">B22-T-1</strain>
    </source>
</reference>
<feature type="compositionally biased region" description="Low complexity" evidence="1">
    <location>
        <begin position="121"/>
        <end position="136"/>
    </location>
</feature>
<feature type="compositionally biased region" description="Low complexity" evidence="1">
    <location>
        <begin position="8"/>
        <end position="26"/>
    </location>
</feature>
<dbReference type="AlphaFoldDB" id="A0A2T3A2N6"/>
<organism evidence="2 3">
    <name type="scientific">Coniella lustricola</name>
    <dbReference type="NCBI Taxonomy" id="2025994"/>
    <lineage>
        <taxon>Eukaryota</taxon>
        <taxon>Fungi</taxon>
        <taxon>Dikarya</taxon>
        <taxon>Ascomycota</taxon>
        <taxon>Pezizomycotina</taxon>
        <taxon>Sordariomycetes</taxon>
        <taxon>Sordariomycetidae</taxon>
        <taxon>Diaporthales</taxon>
        <taxon>Schizoparmaceae</taxon>
        <taxon>Coniella</taxon>
    </lineage>
</organism>
<proteinExistence type="predicted"/>
<feature type="region of interest" description="Disordered" evidence="1">
    <location>
        <begin position="1"/>
        <end position="38"/>
    </location>
</feature>
<dbReference type="STRING" id="2025994.A0A2T3A2N6"/>
<accession>A0A2T3A2N6</accession>
<keyword evidence="3" id="KW-1185">Reference proteome</keyword>
<dbReference type="InParanoid" id="A0A2T3A2N6"/>
<evidence type="ECO:0000313" key="3">
    <source>
        <dbReference type="Proteomes" id="UP000241462"/>
    </source>
</evidence>
<gene>
    <name evidence="2" type="ORF">BD289DRAFT_33151</name>
</gene>
<protein>
    <submittedName>
        <fullName evidence="2">Uncharacterized protein</fullName>
    </submittedName>
</protein>
<feature type="region of interest" description="Disordered" evidence="1">
    <location>
        <begin position="89"/>
        <end position="142"/>
    </location>
</feature>
<dbReference type="EMBL" id="KZ678495">
    <property type="protein sequence ID" value="PSR81750.1"/>
    <property type="molecule type" value="Genomic_DNA"/>
</dbReference>